<comment type="caution">
    <text evidence="1">The sequence shown here is derived from an EMBL/GenBank/DDBJ whole genome shotgun (WGS) entry which is preliminary data.</text>
</comment>
<feature type="non-terminal residue" evidence="1">
    <location>
        <position position="277"/>
    </location>
</feature>
<protein>
    <submittedName>
        <fullName evidence="1">4543_t:CDS:1</fullName>
    </submittedName>
</protein>
<evidence type="ECO:0000313" key="1">
    <source>
        <dbReference type="EMBL" id="CAG8436571.1"/>
    </source>
</evidence>
<evidence type="ECO:0000313" key="2">
    <source>
        <dbReference type="Proteomes" id="UP000789860"/>
    </source>
</evidence>
<organism evidence="1 2">
    <name type="scientific">Scutellospora calospora</name>
    <dbReference type="NCBI Taxonomy" id="85575"/>
    <lineage>
        <taxon>Eukaryota</taxon>
        <taxon>Fungi</taxon>
        <taxon>Fungi incertae sedis</taxon>
        <taxon>Mucoromycota</taxon>
        <taxon>Glomeromycotina</taxon>
        <taxon>Glomeromycetes</taxon>
        <taxon>Diversisporales</taxon>
        <taxon>Gigasporaceae</taxon>
        <taxon>Scutellospora</taxon>
    </lineage>
</organism>
<name>A0ACA9JUL7_9GLOM</name>
<dbReference type="Proteomes" id="UP000789860">
    <property type="component" value="Unassembled WGS sequence"/>
</dbReference>
<keyword evidence="2" id="KW-1185">Reference proteome</keyword>
<accession>A0ACA9JUL7</accession>
<gene>
    <name evidence="1" type="ORF">SCALOS_LOCUS290</name>
</gene>
<reference evidence="1" key="1">
    <citation type="submission" date="2021-06" db="EMBL/GenBank/DDBJ databases">
        <authorList>
            <person name="Kallberg Y."/>
            <person name="Tangrot J."/>
            <person name="Rosling A."/>
        </authorList>
    </citation>
    <scope>NUCLEOTIDE SEQUENCE</scope>
    <source>
        <strain evidence="1">AU212A</strain>
    </source>
</reference>
<proteinExistence type="predicted"/>
<dbReference type="EMBL" id="CAJVPM010000135">
    <property type="protein sequence ID" value="CAG8436571.1"/>
    <property type="molecule type" value="Genomic_DNA"/>
</dbReference>
<sequence>MTTQLRNKGITLEEWESKTQLTEIQKQSVLELQEACAELPLPDGFLNDLGPGTPQRTASPTPLSIKDNHRSSPYPGSMPSLFSIPKSRSTVNLLTAESDSAIISSSPYSVLGIPQPIETTQQFFDWFARMENDMEKDQEDVYRNFLEMVTSYRQACDTFLEQIDTTVKLFNDLDGNFKFVEERTKALQTACEKLLEEQNNLTSLADAISSKLSYYNELETITKLFNSPGENICEQPEFIPVLAKLDECLDYMQSNRFRALSYAVQTMYDSRNHPNKN</sequence>